<sequence>MKYYIIAGEASGDLHGSNLIKELKKLDRNASFRCWGGDLMNEQTNNLVRHHKDYSYMGFLEVFLNLYSIIKNISFCKSDILNYKPDIIIYIDFPGFNLRIAEWAKRHGFKNHYYISPQIWAWKESRIKLIKKVIDKMYVILPFEKEFYKERHNLDVSFVGHPLLDEIYKANNLQDSELEKKIVKEKTILLLPGSRDQEIKKLLPIMLSVVSEFKDYKFIIGAAPSQKLSVYKNYVKDRNVEIIQNKTYGLLKNCTAAIVTSGTATLETALFKVPQIVCYKSTWTTYLIGKILIKNLNYISLVNIIANKLIVKELIQNAFSKENLIKELNIILEKEERAKIIDNYNKLENSLGGKGASSKTAKIIYNYLVEENSGTKAS</sequence>
<proteinExistence type="predicted"/>
<keyword evidence="6" id="KW-0443">Lipid metabolism</keyword>
<dbReference type="GO" id="GO:0005543">
    <property type="term" value="F:phospholipid binding"/>
    <property type="evidence" value="ECO:0007669"/>
    <property type="project" value="TreeGrafter"/>
</dbReference>
<organism evidence="8">
    <name type="scientific">marine metagenome</name>
    <dbReference type="NCBI Taxonomy" id="408172"/>
    <lineage>
        <taxon>unclassified sequences</taxon>
        <taxon>metagenomes</taxon>
        <taxon>ecological metagenomes</taxon>
    </lineage>
</organism>
<dbReference type="NCBIfam" id="TIGR00215">
    <property type="entry name" value="lpxB"/>
    <property type="match status" value="1"/>
</dbReference>
<gene>
    <name evidence="8" type="ORF">METZ01_LOCUS79806</name>
</gene>
<evidence type="ECO:0000256" key="7">
    <source>
        <dbReference type="ARBA" id="ARBA00048975"/>
    </source>
</evidence>
<reference evidence="8" key="1">
    <citation type="submission" date="2018-05" db="EMBL/GenBank/DDBJ databases">
        <authorList>
            <person name="Lanie J.A."/>
            <person name="Ng W.-L."/>
            <person name="Kazmierczak K.M."/>
            <person name="Andrzejewski T.M."/>
            <person name="Davidsen T.M."/>
            <person name="Wayne K.J."/>
            <person name="Tettelin H."/>
            <person name="Glass J.I."/>
            <person name="Rusch D."/>
            <person name="Podicherti R."/>
            <person name="Tsui H.-C.T."/>
            <person name="Winkler M.E."/>
        </authorList>
    </citation>
    <scope>NUCLEOTIDE SEQUENCE</scope>
</reference>
<evidence type="ECO:0000256" key="2">
    <source>
        <dbReference type="ARBA" id="ARBA00022516"/>
    </source>
</evidence>
<evidence type="ECO:0000256" key="3">
    <source>
        <dbReference type="ARBA" id="ARBA00022556"/>
    </source>
</evidence>
<name>A0A381UFG6_9ZZZZ</name>
<dbReference type="Gene3D" id="3.40.50.2000">
    <property type="entry name" value="Glycogen Phosphorylase B"/>
    <property type="match status" value="1"/>
</dbReference>
<evidence type="ECO:0000256" key="5">
    <source>
        <dbReference type="ARBA" id="ARBA00022679"/>
    </source>
</evidence>
<evidence type="ECO:0000256" key="1">
    <source>
        <dbReference type="ARBA" id="ARBA00012687"/>
    </source>
</evidence>
<dbReference type="InterPro" id="IPR003835">
    <property type="entry name" value="Glyco_trans_19"/>
</dbReference>
<evidence type="ECO:0000313" key="8">
    <source>
        <dbReference type="EMBL" id="SVA26952.1"/>
    </source>
</evidence>
<dbReference type="GO" id="GO:0016020">
    <property type="term" value="C:membrane"/>
    <property type="evidence" value="ECO:0007669"/>
    <property type="project" value="GOC"/>
</dbReference>
<evidence type="ECO:0000256" key="6">
    <source>
        <dbReference type="ARBA" id="ARBA00023098"/>
    </source>
</evidence>
<keyword evidence="3" id="KW-0441">Lipid A biosynthesis</keyword>
<keyword evidence="2" id="KW-0444">Lipid biosynthesis</keyword>
<dbReference type="Pfam" id="PF02684">
    <property type="entry name" value="LpxB"/>
    <property type="match status" value="1"/>
</dbReference>
<dbReference type="AlphaFoldDB" id="A0A381UFG6"/>
<accession>A0A381UFG6</accession>
<dbReference type="EMBL" id="UINC01006341">
    <property type="protein sequence ID" value="SVA26952.1"/>
    <property type="molecule type" value="Genomic_DNA"/>
</dbReference>
<dbReference type="PANTHER" id="PTHR30372:SF4">
    <property type="entry name" value="LIPID-A-DISACCHARIDE SYNTHASE, MITOCHONDRIAL-RELATED"/>
    <property type="match status" value="1"/>
</dbReference>
<dbReference type="GO" id="GO:0008915">
    <property type="term" value="F:lipid-A-disaccharide synthase activity"/>
    <property type="evidence" value="ECO:0007669"/>
    <property type="project" value="UniProtKB-EC"/>
</dbReference>
<comment type="catalytic activity">
    <reaction evidence="7">
        <text>a lipid X + a UDP-2-N,3-O-bis[(3R)-3-hydroxyacyl]-alpha-D-glucosamine = a lipid A disaccharide + UDP + H(+)</text>
        <dbReference type="Rhea" id="RHEA:67828"/>
        <dbReference type="ChEBI" id="CHEBI:15378"/>
        <dbReference type="ChEBI" id="CHEBI:58223"/>
        <dbReference type="ChEBI" id="CHEBI:137748"/>
        <dbReference type="ChEBI" id="CHEBI:176338"/>
        <dbReference type="ChEBI" id="CHEBI:176343"/>
        <dbReference type="EC" id="2.4.1.182"/>
    </reaction>
</comment>
<keyword evidence="4" id="KW-0328">Glycosyltransferase</keyword>
<keyword evidence="5" id="KW-0808">Transferase</keyword>
<evidence type="ECO:0000256" key="4">
    <source>
        <dbReference type="ARBA" id="ARBA00022676"/>
    </source>
</evidence>
<dbReference type="EC" id="2.4.1.182" evidence="1"/>
<dbReference type="PANTHER" id="PTHR30372">
    <property type="entry name" value="LIPID-A-DISACCHARIDE SYNTHASE"/>
    <property type="match status" value="1"/>
</dbReference>
<dbReference type="GO" id="GO:0009245">
    <property type="term" value="P:lipid A biosynthetic process"/>
    <property type="evidence" value="ECO:0007669"/>
    <property type="project" value="UniProtKB-KW"/>
</dbReference>
<dbReference type="SUPFAM" id="SSF53756">
    <property type="entry name" value="UDP-Glycosyltransferase/glycogen phosphorylase"/>
    <property type="match status" value="1"/>
</dbReference>
<protein>
    <recommendedName>
        <fullName evidence="1">lipid-A-disaccharide synthase</fullName>
        <ecNumber evidence="1">2.4.1.182</ecNumber>
    </recommendedName>
</protein>